<dbReference type="Pfam" id="PF07690">
    <property type="entry name" value="MFS_1"/>
    <property type="match status" value="1"/>
</dbReference>
<feature type="transmembrane region" description="Helical" evidence="7">
    <location>
        <begin position="167"/>
        <end position="184"/>
    </location>
</feature>
<proteinExistence type="inferred from homology"/>
<dbReference type="InterPro" id="IPR011701">
    <property type="entry name" value="MFS"/>
</dbReference>
<evidence type="ECO:0000256" key="4">
    <source>
        <dbReference type="ARBA" id="ARBA00022692"/>
    </source>
</evidence>
<gene>
    <name evidence="8" type="ORF">EW146_g3290</name>
</gene>
<dbReference type="Gene3D" id="1.20.1250.20">
    <property type="entry name" value="MFS general substrate transporter like domains"/>
    <property type="match status" value="1"/>
</dbReference>
<feature type="transmembrane region" description="Helical" evidence="7">
    <location>
        <begin position="486"/>
        <end position="505"/>
    </location>
</feature>
<feature type="transmembrane region" description="Helical" evidence="7">
    <location>
        <begin position="452"/>
        <end position="474"/>
    </location>
</feature>
<evidence type="ECO:0000313" key="8">
    <source>
        <dbReference type="EMBL" id="THH17555.1"/>
    </source>
</evidence>
<name>A0A4S4LYH3_9AGAM</name>
<dbReference type="GO" id="GO:0012505">
    <property type="term" value="C:endomembrane system"/>
    <property type="evidence" value="ECO:0007669"/>
    <property type="project" value="UniProtKB-SubCell"/>
</dbReference>
<dbReference type="OrthoDB" id="413079at2759"/>
<dbReference type="PANTHER" id="PTHR23514">
    <property type="entry name" value="BYPASS OF STOP CODON PROTEIN 6"/>
    <property type="match status" value="1"/>
</dbReference>
<protein>
    <recommendedName>
        <fullName evidence="10">Major facilitator superfamily (MFS) profile domain-containing protein</fullName>
    </recommendedName>
</protein>
<feature type="transmembrane region" description="Helical" evidence="7">
    <location>
        <begin position="339"/>
        <end position="359"/>
    </location>
</feature>
<comment type="subcellular location">
    <subcellularLocation>
        <location evidence="1">Endomembrane system</location>
        <topology evidence="1">Multi-pass membrane protein</topology>
    </subcellularLocation>
</comment>
<keyword evidence="5 7" id="KW-1133">Transmembrane helix</keyword>
<evidence type="ECO:0000256" key="2">
    <source>
        <dbReference type="ARBA" id="ARBA00008335"/>
    </source>
</evidence>
<evidence type="ECO:0000256" key="7">
    <source>
        <dbReference type="SAM" id="Phobius"/>
    </source>
</evidence>
<comment type="caution">
    <text evidence="8">The sequence shown here is derived from an EMBL/GenBank/DDBJ whole genome shotgun (WGS) entry which is preliminary data.</text>
</comment>
<dbReference type="PANTHER" id="PTHR23514:SF3">
    <property type="entry name" value="BYPASS OF STOP CODON PROTEIN 6"/>
    <property type="match status" value="1"/>
</dbReference>
<evidence type="ECO:0000256" key="3">
    <source>
        <dbReference type="ARBA" id="ARBA00022448"/>
    </source>
</evidence>
<accession>A0A4S4LYH3</accession>
<feature type="transmembrane region" description="Helical" evidence="7">
    <location>
        <begin position="422"/>
        <end position="440"/>
    </location>
</feature>
<keyword evidence="4 7" id="KW-0812">Transmembrane</keyword>
<feature type="transmembrane region" description="Helical" evidence="7">
    <location>
        <begin position="398"/>
        <end position="416"/>
    </location>
</feature>
<keyword evidence="6 7" id="KW-0472">Membrane</keyword>
<dbReference type="FunFam" id="1.20.1250.20:FF:000286">
    <property type="entry name" value="MFS efflux transporter"/>
    <property type="match status" value="1"/>
</dbReference>
<keyword evidence="9" id="KW-1185">Reference proteome</keyword>
<feature type="transmembrane region" description="Helical" evidence="7">
    <location>
        <begin position="204"/>
        <end position="226"/>
    </location>
</feature>
<dbReference type="SUPFAM" id="SSF103473">
    <property type="entry name" value="MFS general substrate transporter"/>
    <property type="match status" value="1"/>
</dbReference>
<dbReference type="InterPro" id="IPR051788">
    <property type="entry name" value="MFS_Transporter"/>
</dbReference>
<evidence type="ECO:0000313" key="9">
    <source>
        <dbReference type="Proteomes" id="UP000310158"/>
    </source>
</evidence>
<dbReference type="GO" id="GO:0022857">
    <property type="term" value="F:transmembrane transporter activity"/>
    <property type="evidence" value="ECO:0007669"/>
    <property type="project" value="InterPro"/>
</dbReference>
<feature type="transmembrane region" description="Helical" evidence="7">
    <location>
        <begin position="365"/>
        <end position="386"/>
    </location>
</feature>
<dbReference type="InterPro" id="IPR036259">
    <property type="entry name" value="MFS_trans_sf"/>
</dbReference>
<comment type="similarity">
    <text evidence="2">Belongs to the major facilitator superfamily.</text>
</comment>
<organism evidence="8 9">
    <name type="scientific">Bondarzewia mesenterica</name>
    <dbReference type="NCBI Taxonomy" id="1095465"/>
    <lineage>
        <taxon>Eukaryota</taxon>
        <taxon>Fungi</taxon>
        <taxon>Dikarya</taxon>
        <taxon>Basidiomycota</taxon>
        <taxon>Agaricomycotina</taxon>
        <taxon>Agaricomycetes</taxon>
        <taxon>Russulales</taxon>
        <taxon>Bondarzewiaceae</taxon>
        <taxon>Bondarzewia</taxon>
    </lineage>
</organism>
<evidence type="ECO:0000256" key="6">
    <source>
        <dbReference type="ARBA" id="ARBA00023136"/>
    </source>
</evidence>
<evidence type="ECO:0008006" key="10">
    <source>
        <dbReference type="Google" id="ProtNLM"/>
    </source>
</evidence>
<dbReference type="AlphaFoldDB" id="A0A4S4LYH3"/>
<dbReference type="GO" id="GO:0016020">
    <property type="term" value="C:membrane"/>
    <property type="evidence" value="ECO:0007669"/>
    <property type="project" value="TreeGrafter"/>
</dbReference>
<dbReference type="Proteomes" id="UP000310158">
    <property type="component" value="Unassembled WGS sequence"/>
</dbReference>
<keyword evidence="3" id="KW-0813">Transport</keyword>
<dbReference type="EMBL" id="SGPL01000106">
    <property type="protein sequence ID" value="THH17555.1"/>
    <property type="molecule type" value="Genomic_DNA"/>
</dbReference>
<evidence type="ECO:0000256" key="5">
    <source>
        <dbReference type="ARBA" id="ARBA00022989"/>
    </source>
</evidence>
<feature type="transmembrane region" description="Helical" evidence="7">
    <location>
        <begin position="283"/>
        <end position="304"/>
    </location>
</feature>
<reference evidence="8 9" key="1">
    <citation type="submission" date="2019-02" db="EMBL/GenBank/DDBJ databases">
        <title>Genome sequencing of the rare red list fungi Bondarzewia mesenterica.</title>
        <authorList>
            <person name="Buettner E."/>
            <person name="Kellner H."/>
        </authorList>
    </citation>
    <scope>NUCLEOTIDE SEQUENCE [LARGE SCALE GENOMIC DNA]</scope>
    <source>
        <strain evidence="8 9">DSM 108281</strain>
    </source>
</reference>
<sequence length="513" mass="55401">MSPSSDVVHLSAEQDVGEANKVDIDEMLSMEPGERVLTPNIAPHAIPEDAVDDSALDTSAYYFPSFLSAPSTRVRRRSELAFARPTKPVSDSDHADKRSYELPALSPHALERSRYIPDDVLEGTEPGKVDSDMAASSGTTPAVSVLYADNARLNEPSASQRAKQRRLGRVHFAALCWCFFLEGWNDGSTGPLLPALQKHYRVGFAIVSMIFVLNTIGFVTGATANVHLSDKFGFGKNAGANGFVGSLKKNTGTKLCFLHGSYGLGAFAAPLAATQFAEAYHWSYHYFISLGIAVSNSVVLGAVFRLRTQDEVMAEAGQEPGEVGTEHSSKYRQILGLKVVHYLALFSLIYVGWIVTFIIRERQGGPSAGYISSGFFGGLTLGRILLISLNRMIGERRALFIYAIICIGLEATIWAVPSLVENAVAVSFIGLLMGPMYPILVNHAQNVLPRWLLTGSIGWIAGIGQAGSAILPLVTGVLASRFGISSLQPLVVVMMGIMIVVWALVPKAQRRVD</sequence>
<evidence type="ECO:0000256" key="1">
    <source>
        <dbReference type="ARBA" id="ARBA00004127"/>
    </source>
</evidence>
<feature type="transmembrane region" description="Helical" evidence="7">
    <location>
        <begin position="255"/>
        <end position="277"/>
    </location>
</feature>